<keyword evidence="1" id="KW-0812">Transmembrane</keyword>
<feature type="transmembrane region" description="Helical" evidence="1">
    <location>
        <begin position="50"/>
        <end position="71"/>
    </location>
</feature>
<evidence type="ECO:0000313" key="2">
    <source>
        <dbReference type="EMBL" id="QHS96357.1"/>
    </source>
</evidence>
<accession>A0A6C0BVK4</accession>
<feature type="transmembrane region" description="Helical" evidence="1">
    <location>
        <begin position="12"/>
        <end position="30"/>
    </location>
</feature>
<protein>
    <submittedName>
        <fullName evidence="2">Uncharacterized protein</fullName>
    </submittedName>
</protein>
<name>A0A6C0BVK4_9ZZZZ</name>
<keyword evidence="1" id="KW-1133">Transmembrane helix</keyword>
<dbReference type="AlphaFoldDB" id="A0A6C0BVK4"/>
<keyword evidence="1" id="KW-0472">Membrane</keyword>
<proteinExistence type="predicted"/>
<organism evidence="2">
    <name type="scientific">viral metagenome</name>
    <dbReference type="NCBI Taxonomy" id="1070528"/>
    <lineage>
        <taxon>unclassified sequences</taxon>
        <taxon>metagenomes</taxon>
        <taxon>organismal metagenomes</taxon>
    </lineage>
</organism>
<dbReference type="EMBL" id="MN739271">
    <property type="protein sequence ID" value="QHS96357.1"/>
    <property type="molecule type" value="Genomic_DNA"/>
</dbReference>
<evidence type="ECO:0000256" key="1">
    <source>
        <dbReference type="SAM" id="Phobius"/>
    </source>
</evidence>
<reference evidence="2" key="1">
    <citation type="journal article" date="2020" name="Nature">
        <title>Giant virus diversity and host interactions through global metagenomics.</title>
        <authorList>
            <person name="Schulz F."/>
            <person name="Roux S."/>
            <person name="Paez-Espino D."/>
            <person name="Jungbluth S."/>
            <person name="Walsh D.A."/>
            <person name="Denef V.J."/>
            <person name="McMahon K.D."/>
            <person name="Konstantinidis K.T."/>
            <person name="Eloe-Fadrosh E.A."/>
            <person name="Kyrpides N.C."/>
            <person name="Woyke T."/>
        </authorList>
    </citation>
    <scope>NUCLEOTIDE SEQUENCE</scope>
    <source>
        <strain evidence="2">GVMAG-M-3300020166-18</strain>
    </source>
</reference>
<sequence length="81" mass="8783">MGKNRVARGSGGMSGGMSNLGFFGGVGSYVSCDSDDTSFFCQLSKFTSMIQQFISLIGLLILMYVVYKYVVGPSLFKNKSR</sequence>